<feature type="transmembrane region" description="Helical" evidence="1">
    <location>
        <begin position="7"/>
        <end position="26"/>
    </location>
</feature>
<reference evidence="2 3" key="1">
    <citation type="submission" date="2015-01" db="EMBL/GenBank/DDBJ databases">
        <authorList>
            <person name="Xiang T."/>
            <person name="Song Y."/>
            <person name="Huang L."/>
            <person name="Wang B."/>
            <person name="Wu P."/>
        </authorList>
    </citation>
    <scope>NUCLEOTIDE SEQUENCE [LARGE SCALE GENOMIC DNA]</scope>
    <source>
        <strain evidence="2 3">CcD93</strain>
    </source>
</reference>
<name>A0A0B7IVD4_9FLAO</name>
<keyword evidence="1" id="KW-0472">Membrane</keyword>
<evidence type="ECO:0000313" key="2">
    <source>
        <dbReference type="EMBL" id="CEN54062.1"/>
    </source>
</evidence>
<evidence type="ECO:0000313" key="3">
    <source>
        <dbReference type="Proteomes" id="UP000038200"/>
    </source>
</evidence>
<dbReference type="RefSeq" id="WP_042009404.1">
    <property type="nucleotide sequence ID" value="NZ_CDOL01000260.1"/>
</dbReference>
<keyword evidence="1" id="KW-1133">Transmembrane helix</keyword>
<organism evidence="2 3">
    <name type="scientific">Capnocytophaga canis</name>
    <dbReference type="NCBI Taxonomy" id="1848903"/>
    <lineage>
        <taxon>Bacteria</taxon>
        <taxon>Pseudomonadati</taxon>
        <taxon>Bacteroidota</taxon>
        <taxon>Flavobacteriia</taxon>
        <taxon>Flavobacteriales</taxon>
        <taxon>Flavobacteriaceae</taxon>
        <taxon>Capnocytophaga</taxon>
    </lineage>
</organism>
<accession>A0A0B7IVD4</accession>
<dbReference type="Proteomes" id="UP000038200">
    <property type="component" value="Unassembled WGS sequence"/>
</dbReference>
<proteinExistence type="predicted"/>
<dbReference type="EMBL" id="CDOL01000260">
    <property type="protein sequence ID" value="CEN54062.1"/>
    <property type="molecule type" value="Genomic_DNA"/>
</dbReference>
<sequence length="147" mass="17283">MKLNWKHILWSAVGIAIVGGAAYFIFRSKDEQPPTTLPTVEPNSEYGKRLEAFRKDTPRKQRMVDELLVAMKGLGTKFSKIKEILQEIEDENFMRSLIGYFHKKTYRKVVVKPPFYEEVELDLIGWFKEELSESEYKELKDMYPNSL</sequence>
<protein>
    <submittedName>
        <fullName evidence="2">Uncharacterized protein</fullName>
    </submittedName>
</protein>
<keyword evidence="1" id="KW-0812">Transmembrane</keyword>
<gene>
    <name evidence="2" type="ORF">CCAND93_690002</name>
</gene>
<evidence type="ECO:0000256" key="1">
    <source>
        <dbReference type="SAM" id="Phobius"/>
    </source>
</evidence>
<dbReference type="AlphaFoldDB" id="A0A0B7IVD4"/>